<comment type="caution">
    <text evidence="7">The sequence shown here is derived from an EMBL/GenBank/DDBJ whole genome shotgun (WGS) entry which is preliminary data.</text>
</comment>
<gene>
    <name evidence="7" type="ORF">GBAR_LOCUS30093</name>
</gene>
<feature type="compositionally biased region" description="Low complexity" evidence="4">
    <location>
        <begin position="359"/>
        <end position="372"/>
    </location>
</feature>
<evidence type="ECO:0000313" key="7">
    <source>
        <dbReference type="EMBL" id="CAI8055121.1"/>
    </source>
</evidence>
<organism evidence="7 8">
    <name type="scientific">Geodia barretti</name>
    <name type="common">Barrett's horny sponge</name>
    <dbReference type="NCBI Taxonomy" id="519541"/>
    <lineage>
        <taxon>Eukaryota</taxon>
        <taxon>Metazoa</taxon>
        <taxon>Porifera</taxon>
        <taxon>Demospongiae</taxon>
        <taxon>Heteroscleromorpha</taxon>
        <taxon>Tetractinellida</taxon>
        <taxon>Astrophorina</taxon>
        <taxon>Geodiidae</taxon>
        <taxon>Geodia</taxon>
    </lineage>
</organism>
<feature type="region of interest" description="Disordered" evidence="4">
    <location>
        <begin position="359"/>
        <end position="388"/>
    </location>
</feature>
<keyword evidence="8" id="KW-1185">Reference proteome</keyword>
<accession>A0AA35XJT4</accession>
<dbReference type="InterPro" id="IPR020667">
    <property type="entry name" value="DNA_mismatch_repair_MutL"/>
</dbReference>
<dbReference type="GO" id="GO:0140664">
    <property type="term" value="F:ATP-dependent DNA damage sensor activity"/>
    <property type="evidence" value="ECO:0007669"/>
    <property type="project" value="InterPro"/>
</dbReference>
<name>A0AA35XJT4_GEOBA</name>
<dbReference type="Gene3D" id="3.30.1540.20">
    <property type="entry name" value="MutL, C-terminal domain, dimerisation subdomain"/>
    <property type="match status" value="1"/>
</dbReference>
<reference evidence="7" key="1">
    <citation type="submission" date="2023-03" db="EMBL/GenBank/DDBJ databases">
        <authorList>
            <person name="Steffen K."/>
            <person name="Cardenas P."/>
        </authorList>
    </citation>
    <scope>NUCLEOTIDE SEQUENCE</scope>
</reference>
<evidence type="ECO:0000259" key="5">
    <source>
        <dbReference type="SMART" id="SM00853"/>
    </source>
</evidence>
<dbReference type="SUPFAM" id="SSF55874">
    <property type="entry name" value="ATPase domain of HSP90 chaperone/DNA topoisomerase II/histidine kinase"/>
    <property type="match status" value="1"/>
</dbReference>
<dbReference type="PANTHER" id="PTHR10073">
    <property type="entry name" value="DNA MISMATCH REPAIR PROTEIN MLH, PMS, MUTL"/>
    <property type="match status" value="1"/>
</dbReference>
<dbReference type="Pfam" id="PF01119">
    <property type="entry name" value="DNA_mis_repair"/>
    <property type="match status" value="1"/>
</dbReference>
<dbReference type="HAMAP" id="MF_00149">
    <property type="entry name" value="DNA_mis_repair"/>
    <property type="match status" value="1"/>
</dbReference>
<evidence type="ECO:0000256" key="1">
    <source>
        <dbReference type="ARBA" id="ARBA00006082"/>
    </source>
</evidence>
<dbReference type="InterPro" id="IPR013507">
    <property type="entry name" value="DNA_mismatch_S5_2-like"/>
</dbReference>
<evidence type="ECO:0000256" key="2">
    <source>
        <dbReference type="ARBA" id="ARBA00022763"/>
    </source>
</evidence>
<dbReference type="InterPro" id="IPR036890">
    <property type="entry name" value="HATPase_C_sf"/>
</dbReference>
<feature type="domain" description="DNA mismatch repair protein S5" evidence="6">
    <location>
        <begin position="208"/>
        <end position="328"/>
    </location>
</feature>
<dbReference type="Proteomes" id="UP001174909">
    <property type="component" value="Unassembled WGS sequence"/>
</dbReference>
<dbReference type="GO" id="GO:0030983">
    <property type="term" value="F:mismatched DNA binding"/>
    <property type="evidence" value="ECO:0007669"/>
    <property type="project" value="InterPro"/>
</dbReference>
<sequence length="589" mass="63935">MPIRQLPPDIAVQIAAGEVIERPVSVVKELVENAIDAGASRIIVEIKGGGIEQLRVVDDGAGILSEEVLLAFQRHATSKVESADMLNAIPTLGFRGEALPSIAAVSQMAINTRPAATDAGFNAEFAWGKLISEGAHGCPPGTTIEVSDLFGNLPARRRFLKSATAESGRIHELVTRYSLAYPEVSFHLKVGDRVVLNTQGDGRRANAALAVYGAEVSESLLEIQEEDPETGYRVEGLAGDPSLHRANRTYMTFFVNRRWIQNRMLTFALEEAYHGLLPEKRYPLAALNLVVPYEDVDVNSHPAKREVRFRQDGKVYAALQRGVRAALVAYSPVRGIQGTIRGRNSPASGLENTAGFFRSPFDSGSVSPPSSGGRQGPTGSGDIQVRGAGPADAALTPQQALPALRVVGQVKLTYIVAESPDGMYLIDQHAAHERVLFDRIVQDAAQREPQSQPLLSPSLVELTPGQVETLVNNLKFLSDYGFELEEFGGAGFLIRAVPFVLTTQDPGKALIDVLDLVAFEGLLKEREDILAASLACHSAIRAGQSMTETEMRALLEQLEVTDNPHTCPHGRPTVIHFSSYHMEREFGRR</sequence>
<dbReference type="InterPro" id="IPR038973">
    <property type="entry name" value="MutL/Mlh/Pms-like"/>
</dbReference>
<dbReference type="InterPro" id="IPR014762">
    <property type="entry name" value="DNA_mismatch_repair_CS"/>
</dbReference>
<dbReference type="PROSITE" id="PS00058">
    <property type="entry name" value="DNA_MISMATCH_REPAIR_1"/>
    <property type="match status" value="1"/>
</dbReference>
<dbReference type="Gene3D" id="3.30.230.10">
    <property type="match status" value="1"/>
</dbReference>
<dbReference type="PANTHER" id="PTHR10073:SF12">
    <property type="entry name" value="DNA MISMATCH REPAIR PROTEIN MLH1"/>
    <property type="match status" value="1"/>
</dbReference>
<dbReference type="NCBIfam" id="TIGR00585">
    <property type="entry name" value="mutl"/>
    <property type="match status" value="1"/>
</dbReference>
<dbReference type="CDD" id="cd16926">
    <property type="entry name" value="HATPase_MutL-MLH-PMS-like"/>
    <property type="match status" value="1"/>
</dbReference>
<dbReference type="InterPro" id="IPR002099">
    <property type="entry name" value="MutL/Mlh/PMS"/>
</dbReference>
<dbReference type="InterPro" id="IPR014790">
    <property type="entry name" value="MutL_C"/>
</dbReference>
<keyword evidence="3" id="KW-0234">DNA repair</keyword>
<dbReference type="Pfam" id="PF13589">
    <property type="entry name" value="HATPase_c_3"/>
    <property type="match status" value="1"/>
</dbReference>
<evidence type="ECO:0000256" key="4">
    <source>
        <dbReference type="SAM" id="MobiDB-lite"/>
    </source>
</evidence>
<evidence type="ECO:0000259" key="6">
    <source>
        <dbReference type="SMART" id="SM01340"/>
    </source>
</evidence>
<keyword evidence="2" id="KW-0227">DNA damage</keyword>
<dbReference type="SMART" id="SM00853">
    <property type="entry name" value="MutL_C"/>
    <property type="match status" value="1"/>
</dbReference>
<protein>
    <submittedName>
        <fullName evidence="7">DNA mismatch repair protein MutL</fullName>
    </submittedName>
</protein>
<dbReference type="Pfam" id="PF08676">
    <property type="entry name" value="MutL_C"/>
    <property type="match status" value="1"/>
</dbReference>
<feature type="domain" description="MutL C-terminal dimerisation" evidence="5">
    <location>
        <begin position="406"/>
        <end position="546"/>
    </location>
</feature>
<dbReference type="GO" id="GO:0016887">
    <property type="term" value="F:ATP hydrolysis activity"/>
    <property type="evidence" value="ECO:0007669"/>
    <property type="project" value="InterPro"/>
</dbReference>
<comment type="similarity">
    <text evidence="1">Belongs to the DNA mismatch repair MutL/HexB family.</text>
</comment>
<dbReference type="Gene3D" id="3.30.565.10">
    <property type="entry name" value="Histidine kinase-like ATPase, C-terminal domain"/>
    <property type="match status" value="1"/>
</dbReference>
<dbReference type="InterPro" id="IPR020568">
    <property type="entry name" value="Ribosomal_Su5_D2-typ_SF"/>
</dbReference>
<dbReference type="SUPFAM" id="SSF118116">
    <property type="entry name" value="DNA mismatch repair protein MutL"/>
    <property type="match status" value="1"/>
</dbReference>
<dbReference type="GO" id="GO:0005524">
    <property type="term" value="F:ATP binding"/>
    <property type="evidence" value="ECO:0007669"/>
    <property type="project" value="InterPro"/>
</dbReference>
<dbReference type="InterPro" id="IPR037198">
    <property type="entry name" value="MutL_C_sf"/>
</dbReference>
<dbReference type="SUPFAM" id="SSF54211">
    <property type="entry name" value="Ribosomal protein S5 domain 2-like"/>
    <property type="match status" value="1"/>
</dbReference>
<dbReference type="EMBL" id="CASHTH010004247">
    <property type="protein sequence ID" value="CAI8055121.1"/>
    <property type="molecule type" value="Genomic_DNA"/>
</dbReference>
<dbReference type="GO" id="GO:0032300">
    <property type="term" value="C:mismatch repair complex"/>
    <property type="evidence" value="ECO:0007669"/>
    <property type="project" value="InterPro"/>
</dbReference>
<dbReference type="AlphaFoldDB" id="A0AA35XJT4"/>
<dbReference type="InterPro" id="IPR042120">
    <property type="entry name" value="MutL_C_dimsub"/>
</dbReference>
<dbReference type="FunFam" id="3.30.565.10:FF:000003">
    <property type="entry name" value="DNA mismatch repair endonuclease MutL"/>
    <property type="match status" value="1"/>
</dbReference>
<evidence type="ECO:0000313" key="8">
    <source>
        <dbReference type="Proteomes" id="UP001174909"/>
    </source>
</evidence>
<dbReference type="GO" id="GO:0006298">
    <property type="term" value="P:mismatch repair"/>
    <property type="evidence" value="ECO:0007669"/>
    <property type="project" value="InterPro"/>
</dbReference>
<dbReference type="Gene3D" id="3.30.1370.100">
    <property type="entry name" value="MutL, C-terminal domain, regulatory subdomain"/>
    <property type="match status" value="1"/>
</dbReference>
<evidence type="ECO:0000256" key="3">
    <source>
        <dbReference type="ARBA" id="ARBA00023204"/>
    </source>
</evidence>
<dbReference type="CDD" id="cd00782">
    <property type="entry name" value="MutL_Trans"/>
    <property type="match status" value="1"/>
</dbReference>
<dbReference type="InterPro" id="IPR042121">
    <property type="entry name" value="MutL_C_regsub"/>
</dbReference>
<dbReference type="SMART" id="SM01340">
    <property type="entry name" value="DNA_mis_repair"/>
    <property type="match status" value="1"/>
</dbReference>
<proteinExistence type="inferred from homology"/>
<dbReference type="InterPro" id="IPR014721">
    <property type="entry name" value="Ribsml_uS5_D2-typ_fold_subgr"/>
</dbReference>